<dbReference type="GO" id="GO:0005544">
    <property type="term" value="F:calcium-dependent phospholipid binding"/>
    <property type="evidence" value="ECO:0007669"/>
    <property type="project" value="InterPro"/>
</dbReference>
<dbReference type="InterPro" id="IPR037785">
    <property type="entry name" value="C2_C2CD5"/>
</dbReference>
<evidence type="ECO:0000313" key="3">
    <source>
        <dbReference type="EMBL" id="JAT13582.1"/>
    </source>
</evidence>
<dbReference type="GO" id="GO:0005509">
    <property type="term" value="F:calcium ion binding"/>
    <property type="evidence" value="ECO:0007669"/>
    <property type="project" value="TreeGrafter"/>
</dbReference>
<dbReference type="InterPro" id="IPR035892">
    <property type="entry name" value="C2_domain_sf"/>
</dbReference>
<evidence type="ECO:0000259" key="2">
    <source>
        <dbReference type="PROSITE" id="PS50004"/>
    </source>
</evidence>
<dbReference type="InterPro" id="IPR000008">
    <property type="entry name" value="C2_dom"/>
</dbReference>
<dbReference type="GO" id="GO:0031340">
    <property type="term" value="P:positive regulation of vesicle fusion"/>
    <property type="evidence" value="ECO:0007669"/>
    <property type="project" value="TreeGrafter"/>
</dbReference>
<feature type="compositionally biased region" description="Polar residues" evidence="1">
    <location>
        <begin position="1202"/>
        <end position="1213"/>
    </location>
</feature>
<proteinExistence type="predicted"/>
<dbReference type="InterPro" id="IPR056431">
    <property type="entry name" value="C2CD5_YbjQ-rel_dom"/>
</dbReference>
<feature type="region of interest" description="Disordered" evidence="1">
    <location>
        <begin position="303"/>
        <end position="353"/>
    </location>
</feature>
<dbReference type="GO" id="GO:0065002">
    <property type="term" value="P:intracellular protein transmembrane transport"/>
    <property type="evidence" value="ECO:0007669"/>
    <property type="project" value="TreeGrafter"/>
</dbReference>
<accession>A0A1B6KQ56</accession>
<dbReference type="PANTHER" id="PTHR37412:SF2">
    <property type="entry name" value="C2 DOMAIN-CONTAINING PROTEIN 5"/>
    <property type="match status" value="1"/>
</dbReference>
<dbReference type="GO" id="GO:0010828">
    <property type="term" value="P:positive regulation of D-glucose transmembrane transport"/>
    <property type="evidence" value="ECO:0007669"/>
    <property type="project" value="TreeGrafter"/>
</dbReference>
<name>A0A1B6KQ56_9HEMI</name>
<gene>
    <name evidence="3" type="ORF">g.30362</name>
</gene>
<dbReference type="PANTHER" id="PTHR37412">
    <property type="entry name" value="C2 DOMAIN-CONTAINING PROTEIN 5"/>
    <property type="match status" value="1"/>
</dbReference>
<feature type="compositionally biased region" description="Polar residues" evidence="1">
    <location>
        <begin position="1169"/>
        <end position="1178"/>
    </location>
</feature>
<dbReference type="PROSITE" id="PS50004">
    <property type="entry name" value="C2"/>
    <property type="match status" value="1"/>
</dbReference>
<dbReference type="GO" id="GO:0072659">
    <property type="term" value="P:protein localization to plasma membrane"/>
    <property type="evidence" value="ECO:0007669"/>
    <property type="project" value="TreeGrafter"/>
</dbReference>
<dbReference type="GO" id="GO:0090314">
    <property type="term" value="P:positive regulation of protein targeting to membrane"/>
    <property type="evidence" value="ECO:0007669"/>
    <property type="project" value="TreeGrafter"/>
</dbReference>
<dbReference type="InterPro" id="IPR038983">
    <property type="entry name" value="C2CD5"/>
</dbReference>
<feature type="region of interest" description="Disordered" evidence="1">
    <location>
        <begin position="475"/>
        <end position="502"/>
    </location>
</feature>
<feature type="non-terminal residue" evidence="3">
    <location>
        <position position="1319"/>
    </location>
</feature>
<dbReference type="CDD" id="cd08688">
    <property type="entry name" value="C2_KIAA0528-like"/>
    <property type="match status" value="1"/>
</dbReference>
<protein>
    <recommendedName>
        <fullName evidence="2">C2 domain-containing protein</fullName>
    </recommendedName>
</protein>
<dbReference type="GO" id="GO:0005886">
    <property type="term" value="C:plasma membrane"/>
    <property type="evidence" value="ECO:0007669"/>
    <property type="project" value="TreeGrafter"/>
</dbReference>
<sequence>MPGKVKVKIVAGRNLPVMDRSSDTTDAYVEIKLGNTTFKTDVCRKSLNPQWNSEWYRFEMDDAELQDEPLQIRLMDHDTYSANDAIGKVYLDLNPLLLPPLGTTVKTAFSDCGTSTNSLSGGNTMSGWFPVYDTMHGIRGEVNVIVKVELFSDFNKFRQSSCGVQFFNSSTIPHGYQAHIVLGMVEELVVSDDPEYQWIDKIRTPRASNEARQTQFFKLSGEVQRKIGLKVLDLGGNAVIGYLQCFDLEAECGIVVRGLGTAVSLVRSQEPVHSLPCQCSEELNINQYSTNLRNPTLNVVSASPLHKSSSEPKHFKGFLAPGSPRNRRSKSPQVKQPFGEYKPKRLGTYSRSLSDNVPEYDNVSLKALFEQEDMRGEPVSSRRKIFERLSSFPKRKFRALRTNSGGPVPRRTPFVRSKSDNVASALIRSIMDPNTFLLARVPETEEISDSNKSFDSESIVHPLRYDDGHLVPISSSSSDISSSDIEDISDDMSSNSTSTQDYSLLESDKGKFSKRTTSTSIDNSITSKNEDDLVERGNTSTSFDNSVTSKIDEGLVEKEDNTVDFLKPNVFTSSVHVVITDDRVLEDDSQMQYSSFVKFEDSPSPPIKIKSIIGNLKRQESFDTQFGVQKRSDTPPLSEMDPYMKCMPREQDSYPSETLYRAKSAVNLMAIQPSLDENLKSRPVTNLSFPVSVRNLPSVRTGHIPSSRRGSVHTIQFAGRSSSMRLLVGSTPSLFVCNKSNLSSSDLTLFKSTPERNENNHTRQKEKYEKPICSITKNNMNENKVFDKNEHSPFKFPSKISSNKIELMEQFYASYDTKPTTCQDDMASNKLININESHFNEPTLRNVGVEMNKIETLYHFDTPLLIDYKEVVLTESELGVNVNSNSDGVKGIENEEFTLSENLGVVKLLKNKGEIVNEKPIFLNNNSDIEEKANCKSTTDEMHGCKQEEVIKEENGNPTACVNRASLPSPKSSPAEESTKEFPEVVTVKESIPFKYNELLSALEVKDEGISEDSNVNSKISDDQIAPYETTKVDKTRNVDLSTDVDKPVFFLGQRKSLVEQLKGFTQRVDVDGSNEAIVSELTEKHVTCAVSASLDDYLPKVETPLDDDRTNQVCDAVTSNLPLPHLPLVKSLSASGLVEPCHSSVPPSRTVPEESAACLQPVSTKVSQSPIKLSSTPGIHRRSSDSDLSITPKGSTRKRNSLTSSGDRSSVAGSGRTFQPFCPKLALKKEPIEAMEFPFLTMNKFPPGFVVSIASTVVATSVKLLERISNLEEPESRDAWWMELRKEIRNHMRALSCNAVIGYSENTTICDEVCVLCA</sequence>
<feature type="region of interest" description="Disordered" evidence="1">
    <location>
        <begin position="959"/>
        <end position="979"/>
    </location>
</feature>
<dbReference type="Pfam" id="PF23025">
    <property type="entry name" value="YbjQ_2"/>
    <property type="match status" value="2"/>
</dbReference>
<dbReference type="SMART" id="SM00239">
    <property type="entry name" value="C2"/>
    <property type="match status" value="1"/>
</dbReference>
<dbReference type="EMBL" id="GEBQ01026395">
    <property type="protein sequence ID" value="JAT13582.1"/>
    <property type="molecule type" value="Transcribed_RNA"/>
</dbReference>
<dbReference type="SUPFAM" id="SSF49562">
    <property type="entry name" value="C2 domain (Calcium/lipid-binding domain, CaLB)"/>
    <property type="match status" value="1"/>
</dbReference>
<dbReference type="Pfam" id="PF00168">
    <property type="entry name" value="C2"/>
    <property type="match status" value="1"/>
</dbReference>
<organism evidence="3">
    <name type="scientific">Graphocephala atropunctata</name>
    <dbReference type="NCBI Taxonomy" id="36148"/>
    <lineage>
        <taxon>Eukaryota</taxon>
        <taxon>Metazoa</taxon>
        <taxon>Ecdysozoa</taxon>
        <taxon>Arthropoda</taxon>
        <taxon>Hexapoda</taxon>
        <taxon>Insecta</taxon>
        <taxon>Pterygota</taxon>
        <taxon>Neoptera</taxon>
        <taxon>Paraneoptera</taxon>
        <taxon>Hemiptera</taxon>
        <taxon>Auchenorrhyncha</taxon>
        <taxon>Membracoidea</taxon>
        <taxon>Cicadellidae</taxon>
        <taxon>Cicadellinae</taxon>
        <taxon>Cicadellini</taxon>
        <taxon>Graphocephala</taxon>
    </lineage>
</organism>
<reference evidence="3" key="1">
    <citation type="submission" date="2015-11" db="EMBL/GenBank/DDBJ databases">
        <title>De novo transcriptome assembly of four potential Pierce s Disease insect vectors from Arizona vineyards.</title>
        <authorList>
            <person name="Tassone E.E."/>
        </authorList>
    </citation>
    <scope>NUCLEOTIDE SEQUENCE</scope>
</reference>
<feature type="region of interest" description="Disordered" evidence="1">
    <location>
        <begin position="1169"/>
        <end position="1216"/>
    </location>
</feature>
<dbReference type="Gene3D" id="2.60.40.150">
    <property type="entry name" value="C2 domain"/>
    <property type="match status" value="1"/>
</dbReference>
<feature type="domain" description="C2" evidence="2">
    <location>
        <begin position="1"/>
        <end position="106"/>
    </location>
</feature>
<evidence type="ECO:0000256" key="1">
    <source>
        <dbReference type="SAM" id="MobiDB-lite"/>
    </source>
</evidence>